<proteinExistence type="predicted"/>
<protein>
    <submittedName>
        <fullName evidence="1">Uncharacterized protein</fullName>
    </submittedName>
</protein>
<reference evidence="1 2" key="1">
    <citation type="submission" date="2013-10" db="EMBL/GenBank/DDBJ databases">
        <authorList>
            <consortium name="International Citrus Genome Consortium"/>
            <person name="Jenkins J."/>
            <person name="Schmutz J."/>
            <person name="Prochnik S."/>
            <person name="Rokhsar D."/>
            <person name="Gmitter F."/>
            <person name="Ollitrault P."/>
            <person name="Machado M."/>
            <person name="Talon M."/>
            <person name="Wincker P."/>
            <person name="Jaillon O."/>
            <person name="Morgante M."/>
        </authorList>
    </citation>
    <scope>NUCLEOTIDE SEQUENCE</scope>
    <source>
        <strain evidence="2">cv. Clemenules</strain>
    </source>
</reference>
<evidence type="ECO:0000313" key="1">
    <source>
        <dbReference type="EMBL" id="ESR49294.1"/>
    </source>
</evidence>
<dbReference type="Gramene" id="ESR49294">
    <property type="protein sequence ID" value="ESR49294"/>
    <property type="gene ID" value="CICLE_v10033246mg"/>
</dbReference>
<dbReference type="Proteomes" id="UP000030687">
    <property type="component" value="Unassembled WGS sequence"/>
</dbReference>
<name>V4VAM0_CITCL</name>
<sequence length="74" mass="8825">MFSASICHSHGVDSHMITTLKCKTNMAHLRLKPIRDLVQLQYQQLHWVSHKRILRKMELIFKIKIIISQLYSYC</sequence>
<gene>
    <name evidence="1" type="ORF">CICLE_v10033246mg</name>
</gene>
<dbReference type="InParanoid" id="V4VAM0"/>
<dbReference type="KEGG" id="cic:CICLE_v10033246mg"/>
<dbReference type="EMBL" id="KI536726">
    <property type="protein sequence ID" value="ESR49294.1"/>
    <property type="molecule type" value="Genomic_DNA"/>
</dbReference>
<evidence type="ECO:0000313" key="2">
    <source>
        <dbReference type="Proteomes" id="UP000030687"/>
    </source>
</evidence>
<keyword evidence="2" id="KW-1185">Reference proteome</keyword>
<dbReference type="AlphaFoldDB" id="V4VAM0"/>
<organism evidence="1 2">
    <name type="scientific">Citrus clementina</name>
    <name type="common">Clementine</name>
    <name type="synonym">Citrus deliciosa x Citrus sinensis</name>
    <dbReference type="NCBI Taxonomy" id="85681"/>
    <lineage>
        <taxon>Eukaryota</taxon>
        <taxon>Viridiplantae</taxon>
        <taxon>Streptophyta</taxon>
        <taxon>Embryophyta</taxon>
        <taxon>Tracheophyta</taxon>
        <taxon>Spermatophyta</taxon>
        <taxon>Magnoliopsida</taxon>
        <taxon>eudicotyledons</taxon>
        <taxon>Gunneridae</taxon>
        <taxon>Pentapetalae</taxon>
        <taxon>rosids</taxon>
        <taxon>malvids</taxon>
        <taxon>Sapindales</taxon>
        <taxon>Rutaceae</taxon>
        <taxon>Aurantioideae</taxon>
        <taxon>Citrus</taxon>
    </lineage>
</organism>
<accession>V4VAM0</accession>